<reference evidence="2" key="1">
    <citation type="submission" date="2016-03" db="EMBL/GenBank/DDBJ databases">
        <authorList>
            <person name="Guldener U."/>
        </authorList>
    </citation>
    <scope>NUCLEOTIDE SEQUENCE [LARGE SCALE GENOMIC DNA]</scope>
    <source>
        <strain evidence="2">04CH-RAC-A.6.1</strain>
    </source>
</reference>
<gene>
    <name evidence="1" type="ORF">RAG0_02821</name>
</gene>
<evidence type="ECO:0000313" key="1">
    <source>
        <dbReference type="EMBL" id="CZS92391.1"/>
    </source>
</evidence>
<dbReference type="AlphaFoldDB" id="A0A1E1K321"/>
<dbReference type="Proteomes" id="UP000178912">
    <property type="component" value="Unassembled WGS sequence"/>
</dbReference>
<organism evidence="1 2">
    <name type="scientific">Rhynchosporium agropyri</name>
    <dbReference type="NCBI Taxonomy" id="914238"/>
    <lineage>
        <taxon>Eukaryota</taxon>
        <taxon>Fungi</taxon>
        <taxon>Dikarya</taxon>
        <taxon>Ascomycota</taxon>
        <taxon>Pezizomycotina</taxon>
        <taxon>Leotiomycetes</taxon>
        <taxon>Helotiales</taxon>
        <taxon>Ploettnerulaceae</taxon>
        <taxon>Rhynchosporium</taxon>
    </lineage>
</organism>
<evidence type="ECO:0000313" key="2">
    <source>
        <dbReference type="Proteomes" id="UP000178912"/>
    </source>
</evidence>
<proteinExistence type="predicted"/>
<accession>A0A1E1K321</accession>
<name>A0A1E1K321_9HELO</name>
<dbReference type="EMBL" id="FJUX01000012">
    <property type="protein sequence ID" value="CZS92391.1"/>
    <property type="molecule type" value="Genomic_DNA"/>
</dbReference>
<dbReference type="OrthoDB" id="10370167at2759"/>
<protein>
    <submittedName>
        <fullName evidence="1">Uncharacterized protein</fullName>
    </submittedName>
</protein>
<sequence length="175" mass="19475">MAVFGFQDLAILALSYITLSTSYVLDTRVINTKMLLTIPGSSSGYEICQPSTSAGLDQSRCTLTWVAHSNLKDSARIFIFDSDCKTINAPTTVTSAELNAKYAATSELRYTIDLYTFDSLRPKDSLFWYGADRYIAAFQPSEKPGTYNEYIELSGNDPHTNGEGTYHISRNQFLC</sequence>
<keyword evidence="2" id="KW-1185">Reference proteome</keyword>